<organism evidence="2 3">
    <name type="scientific">Fundulus heteroclitus</name>
    <name type="common">Killifish</name>
    <name type="synonym">Mummichog</name>
    <dbReference type="NCBI Taxonomy" id="8078"/>
    <lineage>
        <taxon>Eukaryota</taxon>
        <taxon>Metazoa</taxon>
        <taxon>Chordata</taxon>
        <taxon>Craniata</taxon>
        <taxon>Vertebrata</taxon>
        <taxon>Euteleostomi</taxon>
        <taxon>Actinopterygii</taxon>
        <taxon>Neopterygii</taxon>
        <taxon>Teleostei</taxon>
        <taxon>Neoteleostei</taxon>
        <taxon>Acanthomorphata</taxon>
        <taxon>Ovalentaria</taxon>
        <taxon>Atherinomorphae</taxon>
        <taxon>Cyprinodontiformes</taxon>
        <taxon>Fundulidae</taxon>
        <taxon>Fundulus</taxon>
    </lineage>
</organism>
<dbReference type="AlphaFoldDB" id="A0A3Q2T270"/>
<keyword evidence="1" id="KW-0472">Membrane</keyword>
<keyword evidence="1" id="KW-0812">Transmembrane</keyword>
<accession>A0A3Q2T270</accession>
<dbReference type="Ensembl" id="ENSFHET00000003132.1">
    <property type="protein sequence ID" value="ENSFHEP00000007858.1"/>
    <property type="gene ID" value="ENSFHEG00000009009.1"/>
</dbReference>
<protein>
    <submittedName>
        <fullName evidence="2">Uncharacterized protein</fullName>
    </submittedName>
</protein>
<evidence type="ECO:0000313" key="2">
    <source>
        <dbReference type="Ensembl" id="ENSFHEP00000007858.1"/>
    </source>
</evidence>
<evidence type="ECO:0000313" key="3">
    <source>
        <dbReference type="Proteomes" id="UP000265000"/>
    </source>
</evidence>
<feature type="transmembrane region" description="Helical" evidence="1">
    <location>
        <begin position="73"/>
        <end position="93"/>
    </location>
</feature>
<keyword evidence="3" id="KW-1185">Reference proteome</keyword>
<proteinExistence type="predicted"/>
<keyword evidence="1" id="KW-1133">Transmembrane helix</keyword>
<sequence>MYLLNCSKVVYTTAAFAQFFLFLVNSQFMFYMHNLIFACLFNLSIHAGSWGSGDYLQWSKGERQGTPWTGRTVQSLIVIFCFILFIDLFLPFFKLKCIAHSQCIDLRPSCVNTPPRLFFQ</sequence>
<name>A0A3Q2T270_FUNHE</name>
<dbReference type="Proteomes" id="UP000265000">
    <property type="component" value="Unplaced"/>
</dbReference>
<feature type="transmembrane region" description="Helical" evidence="1">
    <location>
        <begin position="6"/>
        <end position="23"/>
    </location>
</feature>
<reference evidence="2" key="2">
    <citation type="submission" date="2025-09" db="UniProtKB">
        <authorList>
            <consortium name="Ensembl"/>
        </authorList>
    </citation>
    <scope>IDENTIFICATION</scope>
</reference>
<evidence type="ECO:0000256" key="1">
    <source>
        <dbReference type="SAM" id="Phobius"/>
    </source>
</evidence>
<reference evidence="2" key="1">
    <citation type="submission" date="2025-08" db="UniProtKB">
        <authorList>
            <consortium name="Ensembl"/>
        </authorList>
    </citation>
    <scope>IDENTIFICATION</scope>
</reference>